<sequence length="85" mass="9118">MLNNDRASPFKADANGLKTTWSAFPLPVPASSSLARPTGGLADGIVGCVETEEIALVKETFDILPPSSHAPEFEGNNTFIFKFHQ</sequence>
<protein>
    <submittedName>
        <fullName evidence="1">Uncharacterized protein</fullName>
    </submittedName>
</protein>
<evidence type="ECO:0000313" key="1">
    <source>
        <dbReference type="EMBL" id="QCO12016.1"/>
    </source>
</evidence>
<accession>A0A4D8QTG3</accession>
<keyword evidence="1" id="KW-0614">Plasmid</keyword>
<proteinExistence type="predicted"/>
<organism evidence="1 2">
    <name type="scientific">Azospirillum brasilense</name>
    <dbReference type="NCBI Taxonomy" id="192"/>
    <lineage>
        <taxon>Bacteria</taxon>
        <taxon>Pseudomonadati</taxon>
        <taxon>Pseudomonadota</taxon>
        <taxon>Alphaproteobacteria</taxon>
        <taxon>Rhodospirillales</taxon>
        <taxon>Azospirillaceae</taxon>
        <taxon>Azospirillum</taxon>
    </lineage>
</organism>
<evidence type="ECO:0000313" key="2">
    <source>
        <dbReference type="Proteomes" id="UP000298774"/>
    </source>
</evidence>
<dbReference type="AlphaFoldDB" id="A0A4D8QTG3"/>
<name>A0A4D8QTG3_AZOBR</name>
<geneLocation type="plasmid" evidence="1 2">
    <name>p2</name>
</geneLocation>
<dbReference type="EMBL" id="CP032341">
    <property type="protein sequence ID" value="QCO12016.1"/>
    <property type="molecule type" value="Genomic_DNA"/>
</dbReference>
<dbReference type="Proteomes" id="UP000298774">
    <property type="component" value="Plasmid p2"/>
</dbReference>
<reference evidence="1 2" key="1">
    <citation type="submission" date="2018-09" db="EMBL/GenBank/DDBJ databases">
        <title>Whole genome based analysis of evolution and adaptive divergence in Indian and Brazilian strains of Azospirillum brasilense.</title>
        <authorList>
            <person name="Singh C."/>
            <person name="Tripathi A.K."/>
        </authorList>
    </citation>
    <scope>NUCLEOTIDE SEQUENCE [LARGE SCALE GENOMIC DNA]</scope>
    <source>
        <strain evidence="1 2">MTCC4038</strain>
        <plasmid evidence="1 2">p2</plasmid>
    </source>
</reference>
<gene>
    <name evidence="1" type="ORF">D3868_23485</name>
</gene>